<evidence type="ECO:0000313" key="2">
    <source>
        <dbReference type="EMBL" id="SNZ17251.1"/>
    </source>
</evidence>
<feature type="transmembrane region" description="Helical" evidence="1">
    <location>
        <begin position="63"/>
        <end position="83"/>
    </location>
</feature>
<sequence length="122" mass="12481">MTTRGDASLALVALLAFGIALVEQGVAPDPGALAVGALGTVLFEAVAGRFYERVRRHWERRGVQVLALGLAVGVAVAVALLGVRTLTSAALGALGAYLCLLALVAGGVVAPPREWFGSDDDR</sequence>
<organism evidence="2 3">
    <name type="scientific">Natronoarchaeum philippinense</name>
    <dbReference type="NCBI Taxonomy" id="558529"/>
    <lineage>
        <taxon>Archaea</taxon>
        <taxon>Methanobacteriati</taxon>
        <taxon>Methanobacteriota</taxon>
        <taxon>Stenosarchaea group</taxon>
        <taxon>Halobacteria</taxon>
        <taxon>Halobacteriales</taxon>
        <taxon>Natronoarchaeaceae</taxon>
    </lineage>
</organism>
<feature type="transmembrane region" description="Helical" evidence="1">
    <location>
        <begin position="89"/>
        <end position="110"/>
    </location>
</feature>
<name>A0A285PBL6_NATPI</name>
<dbReference type="EMBL" id="OBEJ01000005">
    <property type="protein sequence ID" value="SNZ17251.1"/>
    <property type="molecule type" value="Genomic_DNA"/>
</dbReference>
<evidence type="ECO:0000256" key="1">
    <source>
        <dbReference type="SAM" id="Phobius"/>
    </source>
</evidence>
<keyword evidence="1" id="KW-0472">Membrane</keyword>
<reference evidence="3" key="1">
    <citation type="submission" date="2017-09" db="EMBL/GenBank/DDBJ databases">
        <authorList>
            <person name="Varghese N."/>
            <person name="Submissions S."/>
        </authorList>
    </citation>
    <scope>NUCLEOTIDE SEQUENCE [LARGE SCALE GENOMIC DNA]</scope>
    <source>
        <strain evidence="3">DSM 27208</strain>
    </source>
</reference>
<dbReference type="RefSeq" id="WP_097009846.1">
    <property type="nucleotide sequence ID" value="NZ_OBEJ01000005.1"/>
</dbReference>
<keyword evidence="1" id="KW-0812">Transmembrane</keyword>
<evidence type="ECO:0000313" key="3">
    <source>
        <dbReference type="Proteomes" id="UP000219453"/>
    </source>
</evidence>
<keyword evidence="3" id="KW-1185">Reference proteome</keyword>
<keyword evidence="1" id="KW-1133">Transmembrane helix</keyword>
<dbReference type="Proteomes" id="UP000219453">
    <property type="component" value="Unassembled WGS sequence"/>
</dbReference>
<protein>
    <submittedName>
        <fullName evidence="2">Uncharacterized protein</fullName>
    </submittedName>
</protein>
<accession>A0A285PBL6</accession>
<dbReference type="OrthoDB" id="206423at2157"/>
<dbReference type="AlphaFoldDB" id="A0A285PBL6"/>
<feature type="transmembrane region" description="Helical" evidence="1">
    <location>
        <begin position="32"/>
        <end position="51"/>
    </location>
</feature>
<gene>
    <name evidence="2" type="ORF">SAMN06269185_2948</name>
</gene>
<proteinExistence type="predicted"/>